<evidence type="ECO:0000313" key="8">
    <source>
        <dbReference type="Proteomes" id="UP000188318"/>
    </source>
</evidence>
<dbReference type="OrthoDB" id="5985073at2759"/>
<evidence type="ECO:0000313" key="7">
    <source>
        <dbReference type="EMBL" id="OOF96819.1"/>
    </source>
</evidence>
<dbReference type="VEuPathDB" id="FungiDB:ASPCADRAFT_206965"/>
<gene>
    <name evidence="7" type="ORF">ASPCADRAFT_206965</name>
</gene>
<dbReference type="AlphaFoldDB" id="A0A1R3RQS7"/>
<dbReference type="PROSITE" id="PS51782">
    <property type="entry name" value="LYSM"/>
    <property type="match status" value="2"/>
</dbReference>
<dbReference type="SUPFAM" id="SSF54106">
    <property type="entry name" value="LysM domain"/>
    <property type="match status" value="2"/>
</dbReference>
<dbReference type="Proteomes" id="UP000188318">
    <property type="component" value="Unassembled WGS sequence"/>
</dbReference>
<proteinExistence type="predicted"/>
<evidence type="ECO:0000256" key="4">
    <source>
        <dbReference type="SAM" id="MobiDB-lite"/>
    </source>
</evidence>
<feature type="domain" description="LysM" evidence="6">
    <location>
        <begin position="57"/>
        <end position="103"/>
    </location>
</feature>
<dbReference type="GO" id="GO:0008061">
    <property type="term" value="F:chitin binding"/>
    <property type="evidence" value="ECO:0007669"/>
    <property type="project" value="UniProtKB-KW"/>
</dbReference>
<keyword evidence="1" id="KW-0147">Chitin-binding</keyword>
<feature type="signal peptide" evidence="5">
    <location>
        <begin position="1"/>
        <end position="18"/>
    </location>
</feature>
<evidence type="ECO:0000256" key="2">
    <source>
        <dbReference type="ARBA" id="ARBA00022729"/>
    </source>
</evidence>
<reference evidence="8" key="1">
    <citation type="journal article" date="2017" name="Genome Biol.">
        <title>Comparative genomics reveals high biological diversity and specific adaptations in the industrially and medically important fungal genus Aspergillus.</title>
        <authorList>
            <person name="de Vries R.P."/>
            <person name="Riley R."/>
            <person name="Wiebenga A."/>
            <person name="Aguilar-Osorio G."/>
            <person name="Amillis S."/>
            <person name="Uchima C.A."/>
            <person name="Anderluh G."/>
            <person name="Asadollahi M."/>
            <person name="Askin M."/>
            <person name="Barry K."/>
            <person name="Battaglia E."/>
            <person name="Bayram O."/>
            <person name="Benocci T."/>
            <person name="Braus-Stromeyer S.A."/>
            <person name="Caldana C."/>
            <person name="Canovas D."/>
            <person name="Cerqueira G.C."/>
            <person name="Chen F."/>
            <person name="Chen W."/>
            <person name="Choi C."/>
            <person name="Clum A."/>
            <person name="Dos Santos R.A."/>
            <person name="Damasio A.R."/>
            <person name="Diallinas G."/>
            <person name="Emri T."/>
            <person name="Fekete E."/>
            <person name="Flipphi M."/>
            <person name="Freyberg S."/>
            <person name="Gallo A."/>
            <person name="Gournas C."/>
            <person name="Habgood R."/>
            <person name="Hainaut M."/>
            <person name="Harispe M.L."/>
            <person name="Henrissat B."/>
            <person name="Hilden K.S."/>
            <person name="Hope R."/>
            <person name="Hossain A."/>
            <person name="Karabika E."/>
            <person name="Karaffa L."/>
            <person name="Karanyi Z."/>
            <person name="Krasevec N."/>
            <person name="Kuo A."/>
            <person name="Kusch H."/>
            <person name="LaButti K."/>
            <person name="Lagendijk E.L."/>
            <person name="Lapidus A."/>
            <person name="Levasseur A."/>
            <person name="Lindquist E."/>
            <person name="Lipzen A."/>
            <person name="Logrieco A.F."/>
            <person name="MacCabe A."/>
            <person name="Maekelae M.R."/>
            <person name="Malavazi I."/>
            <person name="Melin P."/>
            <person name="Meyer V."/>
            <person name="Mielnichuk N."/>
            <person name="Miskei M."/>
            <person name="Molnar A.P."/>
            <person name="Mule G."/>
            <person name="Ngan C.Y."/>
            <person name="Orejas M."/>
            <person name="Orosz E."/>
            <person name="Ouedraogo J.P."/>
            <person name="Overkamp K.M."/>
            <person name="Park H.-S."/>
            <person name="Perrone G."/>
            <person name="Piumi F."/>
            <person name="Punt P.J."/>
            <person name="Ram A.F."/>
            <person name="Ramon A."/>
            <person name="Rauscher S."/>
            <person name="Record E."/>
            <person name="Riano-Pachon D.M."/>
            <person name="Robert V."/>
            <person name="Roehrig J."/>
            <person name="Ruller R."/>
            <person name="Salamov A."/>
            <person name="Salih N.S."/>
            <person name="Samson R.A."/>
            <person name="Sandor E."/>
            <person name="Sanguinetti M."/>
            <person name="Schuetze T."/>
            <person name="Sepcic K."/>
            <person name="Shelest E."/>
            <person name="Sherlock G."/>
            <person name="Sophianopoulou V."/>
            <person name="Squina F.M."/>
            <person name="Sun H."/>
            <person name="Susca A."/>
            <person name="Todd R.B."/>
            <person name="Tsang A."/>
            <person name="Unkles S.E."/>
            <person name="van de Wiele N."/>
            <person name="van Rossen-Uffink D."/>
            <person name="Oliveira J.V."/>
            <person name="Vesth T.C."/>
            <person name="Visser J."/>
            <person name="Yu J.-H."/>
            <person name="Zhou M."/>
            <person name="Andersen M.R."/>
            <person name="Archer D.B."/>
            <person name="Baker S.E."/>
            <person name="Benoit I."/>
            <person name="Brakhage A.A."/>
            <person name="Braus G.H."/>
            <person name="Fischer R."/>
            <person name="Frisvad J.C."/>
            <person name="Goldman G.H."/>
            <person name="Houbraken J."/>
            <person name="Oakley B."/>
            <person name="Pocsi I."/>
            <person name="Scazzocchio C."/>
            <person name="Seiboth B."/>
            <person name="vanKuyk P.A."/>
            <person name="Wortman J."/>
            <person name="Dyer P.S."/>
            <person name="Grigoriev I.V."/>
        </authorList>
    </citation>
    <scope>NUCLEOTIDE SEQUENCE [LARGE SCALE GENOMIC DNA]</scope>
    <source>
        <strain evidence="8">ITEM 5010</strain>
    </source>
</reference>
<dbReference type="InterPro" id="IPR018392">
    <property type="entry name" value="LysM"/>
</dbReference>
<evidence type="ECO:0000256" key="5">
    <source>
        <dbReference type="SAM" id="SignalP"/>
    </source>
</evidence>
<dbReference type="OMA" id="MTSNCDS"/>
<protein>
    <submittedName>
        <fullName evidence="7">Carbohydrate-binding module family 50 protein</fullName>
    </submittedName>
</protein>
<accession>A0A1R3RQS7</accession>
<dbReference type="Pfam" id="PF01476">
    <property type="entry name" value="LysM"/>
    <property type="match status" value="2"/>
</dbReference>
<organism evidence="7 8">
    <name type="scientific">Aspergillus carbonarius (strain ITEM 5010)</name>
    <dbReference type="NCBI Taxonomy" id="602072"/>
    <lineage>
        <taxon>Eukaryota</taxon>
        <taxon>Fungi</taxon>
        <taxon>Dikarya</taxon>
        <taxon>Ascomycota</taxon>
        <taxon>Pezizomycotina</taxon>
        <taxon>Eurotiomycetes</taxon>
        <taxon>Eurotiomycetidae</taxon>
        <taxon>Eurotiales</taxon>
        <taxon>Aspergillaceae</taxon>
        <taxon>Aspergillus</taxon>
        <taxon>Aspergillus subgen. Circumdati</taxon>
    </lineage>
</organism>
<dbReference type="EMBL" id="KV907498">
    <property type="protein sequence ID" value="OOF96819.1"/>
    <property type="molecule type" value="Genomic_DNA"/>
</dbReference>
<dbReference type="PANTHER" id="PTHR34997:SF2">
    <property type="entry name" value="LYSM DOMAIN-CONTAINING PROTEIN-RELATED"/>
    <property type="match status" value="1"/>
</dbReference>
<feature type="domain" description="LysM" evidence="6">
    <location>
        <begin position="143"/>
        <end position="189"/>
    </location>
</feature>
<dbReference type="CDD" id="cd00118">
    <property type="entry name" value="LysM"/>
    <property type="match status" value="2"/>
</dbReference>
<evidence type="ECO:0000256" key="1">
    <source>
        <dbReference type="ARBA" id="ARBA00022669"/>
    </source>
</evidence>
<keyword evidence="8" id="KW-1185">Reference proteome</keyword>
<dbReference type="STRING" id="602072.A0A1R3RQS7"/>
<feature type="region of interest" description="Disordered" evidence="4">
    <location>
        <begin position="112"/>
        <end position="133"/>
    </location>
</feature>
<dbReference type="InterPro" id="IPR036779">
    <property type="entry name" value="LysM_dom_sf"/>
</dbReference>
<keyword evidence="3" id="KW-0843">Virulence</keyword>
<dbReference type="InterPro" id="IPR052210">
    <property type="entry name" value="LysM1-like"/>
</dbReference>
<dbReference type="PANTHER" id="PTHR34997">
    <property type="entry name" value="AM15"/>
    <property type="match status" value="1"/>
</dbReference>
<sequence>MHLARFTVLALVSHLAAAVLPRDDTPTTIVAVRSAAFANAVATPSPIQPGMTSNCDSFHLVASGDTCAAIASSAGITLANFYSWNPSVGTGCDTLWLGYYVCTGVSATTTSVPTTTTTSTTTTTTSVATPSPTQSGMVSNCDAFYLVASGDTCTTVAQKEGVSVTDIVSWNPDVGTGCTNLWLGYYICVGIY</sequence>
<dbReference type="SMART" id="SM00257">
    <property type="entry name" value="LysM"/>
    <property type="match status" value="2"/>
</dbReference>
<dbReference type="Gene3D" id="3.10.350.10">
    <property type="entry name" value="LysM domain"/>
    <property type="match status" value="2"/>
</dbReference>
<evidence type="ECO:0000259" key="6">
    <source>
        <dbReference type="PROSITE" id="PS51782"/>
    </source>
</evidence>
<name>A0A1R3RQS7_ASPC5</name>
<feature type="chain" id="PRO_5012751662" evidence="5">
    <location>
        <begin position="19"/>
        <end position="192"/>
    </location>
</feature>
<keyword evidence="2 5" id="KW-0732">Signal</keyword>
<evidence type="ECO:0000256" key="3">
    <source>
        <dbReference type="ARBA" id="ARBA00023026"/>
    </source>
</evidence>